<feature type="compositionally biased region" description="Low complexity" evidence="2">
    <location>
        <begin position="172"/>
        <end position="182"/>
    </location>
</feature>
<evidence type="ECO:0000256" key="2">
    <source>
        <dbReference type="SAM" id="MobiDB-lite"/>
    </source>
</evidence>
<gene>
    <name evidence="3" type="ORF">TEOVI_000434500</name>
</gene>
<feature type="coiled-coil region" evidence="1">
    <location>
        <begin position="310"/>
        <end position="362"/>
    </location>
</feature>
<organism evidence="3 4">
    <name type="scientific">Trypanosoma equiperdum</name>
    <dbReference type="NCBI Taxonomy" id="5694"/>
    <lineage>
        <taxon>Eukaryota</taxon>
        <taxon>Discoba</taxon>
        <taxon>Euglenozoa</taxon>
        <taxon>Kinetoplastea</taxon>
        <taxon>Metakinetoplastina</taxon>
        <taxon>Trypanosomatida</taxon>
        <taxon>Trypanosomatidae</taxon>
        <taxon>Trypanosoma</taxon>
    </lineage>
</organism>
<feature type="compositionally biased region" description="Low complexity" evidence="2">
    <location>
        <begin position="152"/>
        <end position="164"/>
    </location>
</feature>
<protein>
    <submittedName>
        <fullName evidence="3">Uncharacterized protein</fullName>
    </submittedName>
</protein>
<proteinExistence type="predicted"/>
<dbReference type="GeneID" id="92378285"/>
<dbReference type="AlphaFoldDB" id="A0A1G4IK67"/>
<evidence type="ECO:0000313" key="3">
    <source>
        <dbReference type="EMBL" id="SCU72767.1"/>
    </source>
</evidence>
<comment type="caution">
    <text evidence="3">The sequence shown here is derived from an EMBL/GenBank/DDBJ whole genome shotgun (WGS) entry which is preliminary data.</text>
</comment>
<sequence>MKSKDVEDAGCVGQWIDNRKRASDDADSFVKSAMTISQSASSIGASAQTLRNLDRGRKRSESSKKSAGKKTSSAPSLLPQIKVKSAKQGKATGRPPISASNPSGGARKGSLKGKATGSISLTSQSTGGGSVGKRGKSPKSRGGAKGGKKRPSSIGRPSSRGSKGSSRRGSRLSRGSGRTSTKGKGGRNSRGKKGKKSKRSKSFAGADKITYAISSLTLAEEDQRSNIWAMEETERDALLPDYHLLVINMLRAQVVEVNARQQSLNDAFMSRQGNGLNFLLGDDPAAALELLRTQIRLEMQGEVEKLASANAVLSGLLEEKKAELEEKTNEAQSLQDKVNRRLARFEVDCEALRTEVQSALKTERLDIDRMKRELIRRLDMATAALRTPKYDTALRSMQALVQSVQDEIQEHHDNMSKLIVSIEAQDTFVRNKSDTMHSNFPVRYREELRKLDNDKLLNLLDILSFHDSVVETVGKTLYVISSTGYATNVF</sequence>
<dbReference type="EMBL" id="CZPT02001910">
    <property type="protein sequence ID" value="SCU72767.1"/>
    <property type="molecule type" value="Genomic_DNA"/>
</dbReference>
<dbReference type="RefSeq" id="XP_067083227.1">
    <property type="nucleotide sequence ID" value="XM_067227126.1"/>
</dbReference>
<name>A0A1G4IK67_TRYEQ</name>
<keyword evidence="4" id="KW-1185">Reference proteome</keyword>
<feature type="compositionally biased region" description="Low complexity" evidence="2">
    <location>
        <begin position="36"/>
        <end position="48"/>
    </location>
</feature>
<dbReference type="Proteomes" id="UP000195570">
    <property type="component" value="Unassembled WGS sequence"/>
</dbReference>
<accession>A0A1G4IK67</accession>
<keyword evidence="1" id="KW-0175">Coiled coil</keyword>
<feature type="compositionally biased region" description="Basic and acidic residues" evidence="2">
    <location>
        <begin position="52"/>
        <end position="64"/>
    </location>
</feature>
<feature type="region of interest" description="Disordered" evidence="2">
    <location>
        <begin position="1"/>
        <end position="203"/>
    </location>
</feature>
<dbReference type="VEuPathDB" id="TriTrypDB:TEOVI_000434500"/>
<evidence type="ECO:0000256" key="1">
    <source>
        <dbReference type="SAM" id="Coils"/>
    </source>
</evidence>
<reference evidence="3" key="1">
    <citation type="submission" date="2016-09" db="EMBL/GenBank/DDBJ databases">
        <authorList>
            <person name="Hebert L."/>
            <person name="Moumen B."/>
        </authorList>
    </citation>
    <scope>NUCLEOTIDE SEQUENCE [LARGE SCALE GENOMIC DNA]</scope>
    <source>
        <strain evidence="3">OVI</strain>
    </source>
</reference>
<evidence type="ECO:0000313" key="4">
    <source>
        <dbReference type="Proteomes" id="UP000195570"/>
    </source>
</evidence>
<feature type="compositionally biased region" description="Basic residues" evidence="2">
    <location>
        <begin position="184"/>
        <end position="201"/>
    </location>
</feature>